<gene>
    <name evidence="1" type="ORF">Sradi_6516800</name>
</gene>
<protein>
    <submittedName>
        <fullName evidence="1">Uncharacterized protein</fullName>
    </submittedName>
</protein>
<accession>A0AAW2JXZ7</accession>
<comment type="caution">
    <text evidence="1">The sequence shown here is derived from an EMBL/GenBank/DDBJ whole genome shotgun (WGS) entry which is preliminary data.</text>
</comment>
<dbReference type="AlphaFoldDB" id="A0AAW2JXZ7"/>
<organism evidence="1">
    <name type="scientific">Sesamum radiatum</name>
    <name type="common">Black benniseed</name>
    <dbReference type="NCBI Taxonomy" id="300843"/>
    <lineage>
        <taxon>Eukaryota</taxon>
        <taxon>Viridiplantae</taxon>
        <taxon>Streptophyta</taxon>
        <taxon>Embryophyta</taxon>
        <taxon>Tracheophyta</taxon>
        <taxon>Spermatophyta</taxon>
        <taxon>Magnoliopsida</taxon>
        <taxon>eudicotyledons</taxon>
        <taxon>Gunneridae</taxon>
        <taxon>Pentapetalae</taxon>
        <taxon>asterids</taxon>
        <taxon>lamiids</taxon>
        <taxon>Lamiales</taxon>
        <taxon>Pedaliaceae</taxon>
        <taxon>Sesamum</taxon>
    </lineage>
</organism>
<sequence length="185" mass="21100">MDNQQEIISPELIKASAARFFENLLCSNTFLLQDQTFPFQFPQLGEEVFVKLCTRPTPEEVKEVVFDINKHSVARPDGLFSAFYQSCWDIIVEDIIEAARDFFAGTPMPRSFTATSITLIPKVESPQLGRRGQVLEIRVVRVGYPNFWIAILANPILTRTLSSTRMSNRVPEIQPPHLFLKKKEA</sequence>
<proteinExistence type="predicted"/>
<name>A0AAW2JXZ7_SESRA</name>
<reference evidence="1" key="2">
    <citation type="journal article" date="2024" name="Plant">
        <title>Genomic evolution and insights into agronomic trait innovations of Sesamum species.</title>
        <authorList>
            <person name="Miao H."/>
            <person name="Wang L."/>
            <person name="Qu L."/>
            <person name="Liu H."/>
            <person name="Sun Y."/>
            <person name="Le M."/>
            <person name="Wang Q."/>
            <person name="Wei S."/>
            <person name="Zheng Y."/>
            <person name="Lin W."/>
            <person name="Duan Y."/>
            <person name="Cao H."/>
            <person name="Xiong S."/>
            <person name="Wang X."/>
            <person name="Wei L."/>
            <person name="Li C."/>
            <person name="Ma Q."/>
            <person name="Ju M."/>
            <person name="Zhao R."/>
            <person name="Li G."/>
            <person name="Mu C."/>
            <person name="Tian Q."/>
            <person name="Mei H."/>
            <person name="Zhang T."/>
            <person name="Gao T."/>
            <person name="Zhang H."/>
        </authorList>
    </citation>
    <scope>NUCLEOTIDE SEQUENCE</scope>
    <source>
        <strain evidence="1">G02</strain>
    </source>
</reference>
<dbReference type="EMBL" id="JACGWJ010000031">
    <property type="protein sequence ID" value="KAL0298570.1"/>
    <property type="molecule type" value="Genomic_DNA"/>
</dbReference>
<reference evidence="1" key="1">
    <citation type="submission" date="2020-06" db="EMBL/GenBank/DDBJ databases">
        <authorList>
            <person name="Li T."/>
            <person name="Hu X."/>
            <person name="Zhang T."/>
            <person name="Song X."/>
            <person name="Zhang H."/>
            <person name="Dai N."/>
            <person name="Sheng W."/>
            <person name="Hou X."/>
            <person name="Wei L."/>
        </authorList>
    </citation>
    <scope>NUCLEOTIDE SEQUENCE</scope>
    <source>
        <strain evidence="1">G02</strain>
        <tissue evidence="1">Leaf</tissue>
    </source>
</reference>
<evidence type="ECO:0000313" key="1">
    <source>
        <dbReference type="EMBL" id="KAL0298570.1"/>
    </source>
</evidence>